<sequence length="107" mass="12048">MLETRIVRDMMSVDHEVNGMVSGGCVNEHIYLFAKDEELTLRLAAEAGVQPYRITEKGLWESLVSKFTKNSDDRIEQLESLGLTKEMVESLEGEIQDGKIVLVCDKS</sequence>
<dbReference type="EMBL" id="UGGP01000001">
    <property type="protein sequence ID" value="STO08102.1"/>
    <property type="molecule type" value="Genomic_DNA"/>
</dbReference>
<reference evidence="2 3" key="1">
    <citation type="submission" date="2018-06" db="EMBL/GenBank/DDBJ databases">
        <authorList>
            <consortium name="Pathogen Informatics"/>
            <person name="Doyle S."/>
        </authorList>
    </citation>
    <scope>NUCLEOTIDE SEQUENCE [LARGE SCALE GENOMIC DNA]</scope>
    <source>
        <strain evidence="2 3">NCTC13163</strain>
    </source>
</reference>
<dbReference type="InterPro" id="IPR025889">
    <property type="entry name" value="GSP17M-like_dom"/>
</dbReference>
<name>A0A377FTF6_9BACL</name>
<dbReference type="Proteomes" id="UP000254060">
    <property type="component" value="Unassembled WGS sequence"/>
</dbReference>
<gene>
    <name evidence="2" type="ORF">NCTC13163_01469</name>
</gene>
<protein>
    <submittedName>
        <fullName evidence="2">Heat induced stress protein YflT</fullName>
    </submittedName>
</protein>
<evidence type="ECO:0000259" key="1">
    <source>
        <dbReference type="Pfam" id="PF11181"/>
    </source>
</evidence>
<organism evidence="2 3">
    <name type="scientific">Exiguobacterium aurantiacum</name>
    <dbReference type="NCBI Taxonomy" id="33987"/>
    <lineage>
        <taxon>Bacteria</taxon>
        <taxon>Bacillati</taxon>
        <taxon>Bacillota</taxon>
        <taxon>Bacilli</taxon>
        <taxon>Bacillales</taxon>
        <taxon>Bacillales Family XII. Incertae Sedis</taxon>
        <taxon>Exiguobacterium</taxon>
    </lineage>
</organism>
<feature type="domain" description="General stress protein 17M-like" evidence="1">
    <location>
        <begin position="12"/>
        <end position="98"/>
    </location>
</feature>
<evidence type="ECO:0000313" key="2">
    <source>
        <dbReference type="EMBL" id="STO08102.1"/>
    </source>
</evidence>
<proteinExistence type="predicted"/>
<dbReference type="RefSeq" id="WP_029334989.1">
    <property type="nucleotide sequence ID" value="NZ_UGGP01000001.1"/>
</dbReference>
<accession>A0A377FTF6</accession>
<evidence type="ECO:0000313" key="3">
    <source>
        <dbReference type="Proteomes" id="UP000254060"/>
    </source>
</evidence>
<dbReference type="Pfam" id="PF11181">
    <property type="entry name" value="YflT"/>
    <property type="match status" value="1"/>
</dbReference>
<dbReference type="AlphaFoldDB" id="A0A377FTF6"/>